<proteinExistence type="predicted"/>
<keyword evidence="1" id="KW-1133">Transmembrane helix</keyword>
<dbReference type="EMBL" id="VJNA01000011">
    <property type="protein sequence ID" value="TSE25328.1"/>
    <property type="molecule type" value="Genomic_DNA"/>
</dbReference>
<evidence type="ECO:0000256" key="1">
    <source>
        <dbReference type="SAM" id="Phobius"/>
    </source>
</evidence>
<protein>
    <submittedName>
        <fullName evidence="2">Uncharacterized protein</fullName>
    </submittedName>
</protein>
<gene>
    <name evidence="2" type="ORF">Taqua_01072</name>
</gene>
<name>A0A554WP22_9BURK</name>
<evidence type="ECO:0000313" key="2">
    <source>
        <dbReference type="EMBL" id="TSE25328.1"/>
    </source>
</evidence>
<dbReference type="Gene3D" id="1.10.287.950">
    <property type="entry name" value="Methyl-accepting chemotaxis protein"/>
    <property type="match status" value="1"/>
</dbReference>
<keyword evidence="1" id="KW-0812">Transmembrane</keyword>
<feature type="transmembrane region" description="Helical" evidence="1">
    <location>
        <begin position="22"/>
        <end position="45"/>
    </location>
</feature>
<dbReference type="AlphaFoldDB" id="A0A554WP22"/>
<keyword evidence="3" id="KW-1185">Reference proteome</keyword>
<dbReference type="RefSeq" id="WP_144325455.1">
    <property type="nucleotide sequence ID" value="NZ_VJNA01000011.1"/>
</dbReference>
<accession>A0A554WP22</accession>
<sequence>MNTSVQAALPAPSAIPRSKPGAAVGLATGCAVAVGVAALPLAAVAGEVRQLAQRSSQAAREIKDLHRT</sequence>
<reference evidence="2 3" key="1">
    <citation type="submission" date="2019-07" db="EMBL/GenBank/DDBJ databases">
        <title>Tepidimonas aquatica CLN-1 draft genome.</title>
        <authorList>
            <person name="Da Costa M.S."/>
            <person name="Froufe H.J.C."/>
            <person name="Egas C."/>
            <person name="Albuquerque L."/>
        </authorList>
    </citation>
    <scope>NUCLEOTIDE SEQUENCE [LARGE SCALE GENOMIC DNA]</scope>
    <source>
        <strain evidence="2 3">CLN-1</strain>
    </source>
</reference>
<keyword evidence="1" id="KW-0472">Membrane</keyword>
<dbReference type="Proteomes" id="UP000318554">
    <property type="component" value="Unassembled WGS sequence"/>
</dbReference>
<comment type="caution">
    <text evidence="2">The sequence shown here is derived from an EMBL/GenBank/DDBJ whole genome shotgun (WGS) entry which is preliminary data.</text>
</comment>
<evidence type="ECO:0000313" key="3">
    <source>
        <dbReference type="Proteomes" id="UP000318554"/>
    </source>
</evidence>
<organism evidence="2 3">
    <name type="scientific">Tepidimonas aquatica</name>
    <dbReference type="NCBI Taxonomy" id="247482"/>
    <lineage>
        <taxon>Bacteria</taxon>
        <taxon>Pseudomonadati</taxon>
        <taxon>Pseudomonadota</taxon>
        <taxon>Betaproteobacteria</taxon>
        <taxon>Burkholderiales</taxon>
        <taxon>Tepidimonas</taxon>
    </lineage>
</organism>
<dbReference type="SUPFAM" id="SSF58104">
    <property type="entry name" value="Methyl-accepting chemotaxis protein (MCP) signaling domain"/>
    <property type="match status" value="1"/>
</dbReference>